<feature type="compositionally biased region" description="Basic and acidic residues" evidence="1">
    <location>
        <begin position="86"/>
        <end position="102"/>
    </location>
</feature>
<comment type="caution">
    <text evidence="2">The sequence shown here is derived from an EMBL/GenBank/DDBJ whole genome shotgun (WGS) entry which is preliminary data.</text>
</comment>
<name>A0A3L6SYX9_PANMI</name>
<evidence type="ECO:0000313" key="3">
    <source>
        <dbReference type="Proteomes" id="UP000275267"/>
    </source>
</evidence>
<gene>
    <name evidence="2" type="ORF">C2845_PM05G15280</name>
</gene>
<dbReference type="Proteomes" id="UP000275267">
    <property type="component" value="Unassembled WGS sequence"/>
</dbReference>
<keyword evidence="3" id="KW-1185">Reference proteome</keyword>
<feature type="region of interest" description="Disordered" evidence="1">
    <location>
        <begin position="27"/>
        <end position="151"/>
    </location>
</feature>
<evidence type="ECO:0000313" key="2">
    <source>
        <dbReference type="EMBL" id="RLN29669.1"/>
    </source>
</evidence>
<dbReference type="EMBL" id="PQIB02000003">
    <property type="protein sequence ID" value="RLN29669.1"/>
    <property type="molecule type" value="Genomic_DNA"/>
</dbReference>
<protein>
    <submittedName>
        <fullName evidence="2">Uncharacterized protein</fullName>
    </submittedName>
</protein>
<accession>A0A3L6SYX9</accession>
<organism evidence="2 3">
    <name type="scientific">Panicum miliaceum</name>
    <name type="common">Proso millet</name>
    <name type="synonym">Broomcorn millet</name>
    <dbReference type="NCBI Taxonomy" id="4540"/>
    <lineage>
        <taxon>Eukaryota</taxon>
        <taxon>Viridiplantae</taxon>
        <taxon>Streptophyta</taxon>
        <taxon>Embryophyta</taxon>
        <taxon>Tracheophyta</taxon>
        <taxon>Spermatophyta</taxon>
        <taxon>Magnoliopsida</taxon>
        <taxon>Liliopsida</taxon>
        <taxon>Poales</taxon>
        <taxon>Poaceae</taxon>
        <taxon>PACMAD clade</taxon>
        <taxon>Panicoideae</taxon>
        <taxon>Panicodae</taxon>
        <taxon>Paniceae</taxon>
        <taxon>Panicinae</taxon>
        <taxon>Panicum</taxon>
        <taxon>Panicum sect. Panicum</taxon>
    </lineage>
</organism>
<sequence length="151" mass="16531">MSKEMDSVGEMMERMQLSAAEMKEIKIGSDSLSWRKDDLARDGKKDSADGREEEEVTSPIKPVTNKEGDGAAKKALFLGNSGEEGVGDKEQLQRQKKGEVKAADNMQSMQVDEAEDGRGRNVDQEEIVQQQVGLKGKKEGNIQKKATGKSS</sequence>
<proteinExistence type="predicted"/>
<dbReference type="AlphaFoldDB" id="A0A3L6SYX9"/>
<feature type="compositionally biased region" description="Basic and acidic residues" evidence="1">
    <location>
        <begin position="27"/>
        <end position="50"/>
    </location>
</feature>
<evidence type="ECO:0000256" key="1">
    <source>
        <dbReference type="SAM" id="MobiDB-lite"/>
    </source>
</evidence>
<reference evidence="3" key="1">
    <citation type="journal article" date="2019" name="Nat. Commun.">
        <title>The genome of broomcorn millet.</title>
        <authorList>
            <person name="Zou C."/>
            <person name="Miki D."/>
            <person name="Li D."/>
            <person name="Tang Q."/>
            <person name="Xiao L."/>
            <person name="Rajput S."/>
            <person name="Deng P."/>
            <person name="Jia W."/>
            <person name="Huang R."/>
            <person name="Zhang M."/>
            <person name="Sun Y."/>
            <person name="Hu J."/>
            <person name="Fu X."/>
            <person name="Schnable P.S."/>
            <person name="Li F."/>
            <person name="Zhang H."/>
            <person name="Feng B."/>
            <person name="Zhu X."/>
            <person name="Liu R."/>
            <person name="Schnable J.C."/>
            <person name="Zhu J.-K."/>
            <person name="Zhang H."/>
        </authorList>
    </citation>
    <scope>NUCLEOTIDE SEQUENCE [LARGE SCALE GENOMIC DNA]</scope>
</reference>